<dbReference type="PRINTS" id="PR01159">
    <property type="entry name" value="DNAGYRASEB"/>
</dbReference>
<dbReference type="Gene3D" id="3.40.50.670">
    <property type="match status" value="1"/>
</dbReference>
<comment type="similarity">
    <text evidence="11">Belongs to the type II topoisomerase family. ParE type 1 subfamily.</text>
</comment>
<dbReference type="FunFam" id="3.40.50.670:FF:000006">
    <property type="entry name" value="DNA topoisomerase (ATP-hydrolyzing)"/>
    <property type="match status" value="1"/>
</dbReference>
<comment type="catalytic activity">
    <reaction evidence="1 11">
        <text>ATP-dependent breakage, passage and rejoining of double-stranded DNA.</text>
        <dbReference type="EC" id="5.6.2.2"/>
    </reaction>
</comment>
<feature type="binding site" evidence="11">
    <location>
        <position position="29"/>
    </location>
    <ligand>
        <name>ATP</name>
        <dbReference type="ChEBI" id="CHEBI:30616"/>
    </ligand>
</feature>
<evidence type="ECO:0000256" key="10">
    <source>
        <dbReference type="ARBA" id="ARBA00063644"/>
    </source>
</evidence>
<dbReference type="Gene3D" id="3.30.565.10">
    <property type="entry name" value="Histidine kinase-like ATPase, C-terminal domain"/>
    <property type="match status" value="1"/>
</dbReference>
<reference evidence="13 14" key="1">
    <citation type="submission" date="2020-08" db="EMBL/GenBank/DDBJ databases">
        <title>Genomic Encyclopedia of Type Strains, Phase IV (KMG-IV): sequencing the most valuable type-strain genomes for metagenomic binning, comparative biology and taxonomic classification.</title>
        <authorList>
            <person name="Goeker M."/>
        </authorList>
    </citation>
    <scope>NUCLEOTIDE SEQUENCE [LARGE SCALE GENOMIC DNA]</scope>
    <source>
        <strain evidence="13 14">DSM 27203</strain>
    </source>
</reference>
<dbReference type="SUPFAM" id="SSF54211">
    <property type="entry name" value="Ribosomal protein S5 domain 2-like"/>
    <property type="match status" value="1"/>
</dbReference>
<dbReference type="GO" id="GO:0003677">
    <property type="term" value="F:DNA binding"/>
    <property type="evidence" value="ECO:0007669"/>
    <property type="project" value="UniProtKB-UniRule"/>
</dbReference>
<evidence type="ECO:0000256" key="2">
    <source>
        <dbReference type="ARBA" id="ARBA00001946"/>
    </source>
</evidence>
<evidence type="ECO:0000256" key="3">
    <source>
        <dbReference type="ARBA" id="ARBA00022723"/>
    </source>
</evidence>
<keyword evidence="8 11" id="KW-0238">DNA-binding</keyword>
<dbReference type="Pfam" id="PF02518">
    <property type="entry name" value="HATPase_c"/>
    <property type="match status" value="1"/>
</dbReference>
<dbReference type="CDD" id="cd00822">
    <property type="entry name" value="TopoII_Trans_DNA_gyrase"/>
    <property type="match status" value="1"/>
</dbReference>
<gene>
    <name evidence="11" type="primary">parE</name>
    <name evidence="13" type="ORF">FHR23_003035</name>
</gene>
<dbReference type="InterPro" id="IPR036890">
    <property type="entry name" value="HATPase_C_sf"/>
</dbReference>
<keyword evidence="3" id="KW-0479">Metal-binding</keyword>
<dbReference type="AlphaFoldDB" id="A0A840Z2D3"/>
<dbReference type="InterPro" id="IPR013759">
    <property type="entry name" value="Topo_IIA_B_C"/>
</dbReference>
<comment type="function">
    <text evidence="11">Topoisomerase IV is essential for chromosome segregation. It relaxes supercoiled DNA. Performs the decatenation events required during the replication of a circular DNA molecule.</text>
</comment>
<keyword evidence="6" id="KW-0460">Magnesium</keyword>
<feature type="binding site" evidence="11">
    <location>
        <position position="96"/>
    </location>
    <ligand>
        <name>ATP</name>
        <dbReference type="ChEBI" id="CHEBI:30616"/>
    </ligand>
</feature>
<dbReference type="GO" id="GO:0046872">
    <property type="term" value="F:metal ion binding"/>
    <property type="evidence" value="ECO:0007669"/>
    <property type="project" value="UniProtKB-KW"/>
</dbReference>
<dbReference type="CDD" id="cd16928">
    <property type="entry name" value="HATPase_GyrB-like"/>
    <property type="match status" value="1"/>
</dbReference>
<dbReference type="GO" id="GO:0005524">
    <property type="term" value="F:ATP binding"/>
    <property type="evidence" value="ECO:0007669"/>
    <property type="project" value="UniProtKB-UniRule"/>
</dbReference>
<keyword evidence="7 11" id="KW-0799">Topoisomerase</keyword>
<dbReference type="PROSITE" id="PS50880">
    <property type="entry name" value="TOPRIM"/>
    <property type="match status" value="1"/>
</dbReference>
<dbReference type="InterPro" id="IPR006171">
    <property type="entry name" value="TOPRIM_dom"/>
</dbReference>
<dbReference type="InterPro" id="IPR013760">
    <property type="entry name" value="Topo_IIA-like_dom_sf"/>
</dbReference>
<evidence type="ECO:0000256" key="6">
    <source>
        <dbReference type="ARBA" id="ARBA00022842"/>
    </source>
</evidence>
<feature type="binding site" evidence="11">
    <location>
        <begin position="138"/>
        <end position="144"/>
    </location>
    <ligand>
        <name>ATP</name>
        <dbReference type="ChEBI" id="CHEBI:30616"/>
    </ligand>
</feature>
<evidence type="ECO:0000256" key="5">
    <source>
        <dbReference type="ARBA" id="ARBA00022840"/>
    </source>
</evidence>
<evidence type="ECO:0000259" key="12">
    <source>
        <dbReference type="PROSITE" id="PS50880"/>
    </source>
</evidence>
<accession>A0A840Z2D3</accession>
<dbReference type="Gene3D" id="3.30.230.10">
    <property type="match status" value="1"/>
</dbReference>
<comment type="cofactor">
    <cofactor evidence="2">
        <name>Mg(2+)</name>
        <dbReference type="ChEBI" id="CHEBI:18420"/>
    </cofactor>
</comment>
<dbReference type="InterPro" id="IPR020568">
    <property type="entry name" value="Ribosomal_Su5_D2-typ_SF"/>
</dbReference>
<dbReference type="InterPro" id="IPR000565">
    <property type="entry name" value="Topo_IIA_B"/>
</dbReference>
<keyword evidence="4 11" id="KW-0547">Nucleotide-binding</keyword>
<dbReference type="PANTHER" id="PTHR45866:SF4">
    <property type="entry name" value="DNA TOPOISOMERASE 4 SUBUNIT B"/>
    <property type="match status" value="1"/>
</dbReference>
<dbReference type="SMART" id="SM00387">
    <property type="entry name" value="HATPase_c"/>
    <property type="match status" value="1"/>
</dbReference>
<dbReference type="GO" id="GO:0003918">
    <property type="term" value="F:DNA topoisomerase type II (double strand cut, ATP-hydrolyzing) activity"/>
    <property type="evidence" value="ECO:0007669"/>
    <property type="project" value="UniProtKB-UniRule"/>
</dbReference>
<dbReference type="InterPro" id="IPR002288">
    <property type="entry name" value="DNA_gyrase_B_C"/>
</dbReference>
<dbReference type="PROSITE" id="PS00177">
    <property type="entry name" value="TOPOISOMERASE_II"/>
    <property type="match status" value="1"/>
</dbReference>
<dbReference type="Proteomes" id="UP000554342">
    <property type="component" value="Unassembled WGS sequence"/>
</dbReference>
<feature type="site" description="Interaction with DNA" evidence="11">
    <location>
        <position position="655"/>
    </location>
</feature>
<sequence>MASEAVRSYSYAMSDDDLFASAPAESSSYDASSIEVLEGLEPVRRRPGMYIGGTDERALHHLAAEVLDNAMDEAVAGHASRIEMTLEPGNRLTITDNGRGIPIDPHPKFPDKSALEVILSTLHSGGKFTGKAYATSGGLHGVGVSVVNALSSDTVIEVARDRQLYRQHFSRGVTLGPLEHLGGTPNRRGTMVRFTPDTEIFGKELNFKPARLYRLARSKAYLFAGVEIRWKCDPALIEGTDIPAEAVFQFPGGLADHLKEQVGKRECASADFFSGSQDFPDSQGKVEWAVAWPLWSDGSYSWYCNTIPTPDGGTHETGLRAALTKGIRAFGELIGQKKAKDITADDVMTGSELMLSVFIRDPQFQSQTKDRLTSPEAAGLVERAVRDHFDHFLTANMERGKALLGYVTERMEERLRRKQEREVKRKTATSARKLRLPGKLTDCASDDPEGSELFIVEGDSAGGSAKQARDRKTQAILPIRGKILNVASATSAKILANQEIADLIQALGCGTRKDCDPANLRYERIIIMTDADVDGAHIATLLMTFFFQEMADIVRQGHVFLAQPPLYRLTAGTKSLYARDDAHRAQIEANQFKGKKVEVARFKGLGEMNPAQLRETTMDPKSRNLIRITLPQEYEERAGVKDLVNRLMGNNPAHRFAFIQENAGRLDEETIDA</sequence>
<keyword evidence="5 11" id="KW-0067">ATP-binding</keyword>
<organism evidence="13 14">
    <name type="scientific">Stakelama sediminis</name>
    <dbReference type="NCBI Taxonomy" id="463200"/>
    <lineage>
        <taxon>Bacteria</taxon>
        <taxon>Pseudomonadati</taxon>
        <taxon>Pseudomonadota</taxon>
        <taxon>Alphaproteobacteria</taxon>
        <taxon>Sphingomonadales</taxon>
        <taxon>Sphingomonadaceae</taxon>
        <taxon>Stakelama</taxon>
    </lineage>
</organism>
<dbReference type="EC" id="5.6.2.2" evidence="11"/>
<feature type="site" description="Interaction with DNA" evidence="11">
    <location>
        <position position="537"/>
    </location>
</feature>
<keyword evidence="14" id="KW-1185">Reference proteome</keyword>
<dbReference type="HAMAP" id="MF_00938">
    <property type="entry name" value="ParE_type1"/>
    <property type="match status" value="1"/>
</dbReference>
<evidence type="ECO:0000256" key="11">
    <source>
        <dbReference type="HAMAP-Rule" id="MF_00938"/>
    </source>
</evidence>
<dbReference type="PANTHER" id="PTHR45866">
    <property type="entry name" value="DNA GYRASE/TOPOISOMERASE SUBUNIT B"/>
    <property type="match status" value="1"/>
</dbReference>
<comment type="caution">
    <text evidence="13">The sequence shown here is derived from an EMBL/GenBank/DDBJ whole genome shotgun (WGS) entry which is preliminary data.</text>
</comment>
<feature type="domain" description="Toprim" evidence="12">
    <location>
        <begin position="451"/>
        <end position="565"/>
    </location>
</feature>
<feature type="binding site" evidence="11">
    <location>
        <position position="69"/>
    </location>
    <ligand>
        <name>ATP</name>
        <dbReference type="ChEBI" id="CHEBI:30616"/>
    </ligand>
</feature>
<keyword evidence="9 11" id="KW-0413">Isomerase</keyword>
<feature type="site" description="Interaction with DNA" evidence="11">
    <location>
        <position position="485"/>
    </location>
</feature>
<dbReference type="Pfam" id="PF00986">
    <property type="entry name" value="DNA_gyraseB_C"/>
    <property type="match status" value="1"/>
</dbReference>
<dbReference type="SUPFAM" id="SSF55874">
    <property type="entry name" value="ATPase domain of HSP90 chaperone/DNA topoisomerase II/histidine kinase"/>
    <property type="match status" value="1"/>
</dbReference>
<dbReference type="InterPro" id="IPR013506">
    <property type="entry name" value="Topo_IIA_bsu_dom2"/>
</dbReference>
<evidence type="ECO:0000256" key="7">
    <source>
        <dbReference type="ARBA" id="ARBA00023029"/>
    </source>
</evidence>
<evidence type="ECO:0000256" key="8">
    <source>
        <dbReference type="ARBA" id="ARBA00023125"/>
    </source>
</evidence>
<evidence type="ECO:0000256" key="1">
    <source>
        <dbReference type="ARBA" id="ARBA00000185"/>
    </source>
</evidence>
<protein>
    <recommendedName>
        <fullName evidence="11">DNA topoisomerase 4 subunit B</fullName>
        <ecNumber evidence="11">5.6.2.2</ecNumber>
    </recommendedName>
    <alternativeName>
        <fullName evidence="11">Topoisomerase IV subunit B</fullName>
    </alternativeName>
</protein>
<dbReference type="InterPro" id="IPR003594">
    <property type="entry name" value="HATPase_dom"/>
</dbReference>
<dbReference type="InterPro" id="IPR005737">
    <property type="entry name" value="TopoIV_B_Gneg"/>
</dbReference>
<dbReference type="InterPro" id="IPR014721">
    <property type="entry name" value="Ribsml_uS5_D2-typ_fold_subgr"/>
</dbReference>
<dbReference type="InterPro" id="IPR001241">
    <property type="entry name" value="Topo_IIA"/>
</dbReference>
<dbReference type="NCBIfam" id="TIGR01055">
    <property type="entry name" value="parE_Gneg"/>
    <property type="match status" value="1"/>
</dbReference>
<dbReference type="Pfam" id="PF00204">
    <property type="entry name" value="DNA_gyraseB"/>
    <property type="match status" value="1"/>
</dbReference>
<comment type="subunit">
    <text evidence="10 11">Heterotetramer composed of ParC and ParE.</text>
</comment>
<dbReference type="InterPro" id="IPR018522">
    <property type="entry name" value="TopoIIA_CS"/>
</dbReference>
<dbReference type="PRINTS" id="PR00418">
    <property type="entry name" value="TPI2FAMILY"/>
</dbReference>
<dbReference type="SUPFAM" id="SSF56719">
    <property type="entry name" value="Type II DNA topoisomerase"/>
    <property type="match status" value="1"/>
</dbReference>
<dbReference type="GO" id="GO:0007059">
    <property type="term" value="P:chromosome segregation"/>
    <property type="evidence" value="ECO:0007669"/>
    <property type="project" value="UniProtKB-UniRule"/>
</dbReference>
<feature type="binding site" evidence="11">
    <location>
        <position position="369"/>
    </location>
    <ligand>
        <name>ATP</name>
        <dbReference type="ChEBI" id="CHEBI:30616"/>
    </ligand>
</feature>
<dbReference type="GO" id="GO:0006265">
    <property type="term" value="P:DNA topological change"/>
    <property type="evidence" value="ECO:0007669"/>
    <property type="project" value="UniProtKB-UniRule"/>
</dbReference>
<dbReference type="EMBL" id="JACIJI010000008">
    <property type="protein sequence ID" value="MBB5720075.1"/>
    <property type="molecule type" value="Genomic_DNA"/>
</dbReference>
<dbReference type="Pfam" id="PF01751">
    <property type="entry name" value="Toprim"/>
    <property type="match status" value="1"/>
</dbReference>
<proteinExistence type="inferred from homology"/>
<evidence type="ECO:0000313" key="13">
    <source>
        <dbReference type="EMBL" id="MBB5720075.1"/>
    </source>
</evidence>
<dbReference type="SMART" id="SM00433">
    <property type="entry name" value="TOP2c"/>
    <property type="match status" value="1"/>
</dbReference>
<dbReference type="GO" id="GO:0005694">
    <property type="term" value="C:chromosome"/>
    <property type="evidence" value="ECO:0007669"/>
    <property type="project" value="InterPro"/>
</dbReference>
<evidence type="ECO:0000313" key="14">
    <source>
        <dbReference type="Proteomes" id="UP000554342"/>
    </source>
</evidence>
<name>A0A840Z2D3_9SPHN</name>
<evidence type="ECO:0000256" key="9">
    <source>
        <dbReference type="ARBA" id="ARBA00023235"/>
    </source>
</evidence>
<evidence type="ECO:0000256" key="4">
    <source>
        <dbReference type="ARBA" id="ARBA00022741"/>
    </source>
</evidence>